<keyword evidence="3" id="KW-1185">Reference proteome</keyword>
<name>M2YN48_DOTSN</name>
<dbReference type="HOGENOM" id="CLU_2015214_0_0_1"/>
<dbReference type="EMBL" id="KB446540">
    <property type="protein sequence ID" value="EME43370.1"/>
    <property type="molecule type" value="Genomic_DNA"/>
</dbReference>
<feature type="compositionally biased region" description="Polar residues" evidence="1">
    <location>
        <begin position="1"/>
        <end position="19"/>
    </location>
</feature>
<dbReference type="OrthoDB" id="10614695at2759"/>
<feature type="compositionally biased region" description="Basic and acidic residues" evidence="1">
    <location>
        <begin position="20"/>
        <end position="29"/>
    </location>
</feature>
<protein>
    <submittedName>
        <fullName evidence="2">Uncharacterized protein</fullName>
    </submittedName>
</protein>
<feature type="region of interest" description="Disordered" evidence="1">
    <location>
        <begin position="1"/>
        <end position="123"/>
    </location>
</feature>
<accession>M2YN48</accession>
<evidence type="ECO:0000256" key="1">
    <source>
        <dbReference type="SAM" id="MobiDB-lite"/>
    </source>
</evidence>
<evidence type="ECO:0000313" key="2">
    <source>
        <dbReference type="EMBL" id="EME43370.1"/>
    </source>
</evidence>
<dbReference type="Proteomes" id="UP000016933">
    <property type="component" value="Unassembled WGS sequence"/>
</dbReference>
<dbReference type="AlphaFoldDB" id="M2YN48"/>
<sequence>MSSQAGTTSRMSAKTVQRSTRMEAWEVLDKPGPLTVVAETTPFQDFDDEAQTDGEVESPKPDSEEKRRGRAERRQGKETNDQSGLSSEGQAAACGAAPANDQRKKEGGEKAFEGDGKPGSSKK</sequence>
<reference evidence="2 3" key="2">
    <citation type="journal article" date="2012" name="PLoS Pathog.">
        <title>Diverse lifestyles and strategies of plant pathogenesis encoded in the genomes of eighteen Dothideomycetes fungi.</title>
        <authorList>
            <person name="Ohm R.A."/>
            <person name="Feau N."/>
            <person name="Henrissat B."/>
            <person name="Schoch C.L."/>
            <person name="Horwitz B.A."/>
            <person name="Barry K.W."/>
            <person name="Condon B.J."/>
            <person name="Copeland A.C."/>
            <person name="Dhillon B."/>
            <person name="Glaser F."/>
            <person name="Hesse C.N."/>
            <person name="Kosti I."/>
            <person name="LaButti K."/>
            <person name="Lindquist E.A."/>
            <person name="Lucas S."/>
            <person name="Salamov A.A."/>
            <person name="Bradshaw R.E."/>
            <person name="Ciuffetti L."/>
            <person name="Hamelin R.C."/>
            <person name="Kema G.H.J."/>
            <person name="Lawrence C."/>
            <person name="Scott J.A."/>
            <person name="Spatafora J.W."/>
            <person name="Turgeon B.G."/>
            <person name="de Wit P.J.G.M."/>
            <person name="Zhong S."/>
            <person name="Goodwin S.B."/>
            <person name="Grigoriev I.V."/>
        </authorList>
    </citation>
    <scope>NUCLEOTIDE SEQUENCE [LARGE SCALE GENOMIC DNA]</scope>
    <source>
        <strain evidence="3">NZE10 / CBS 128990</strain>
    </source>
</reference>
<proteinExistence type="predicted"/>
<feature type="compositionally biased region" description="Basic and acidic residues" evidence="1">
    <location>
        <begin position="57"/>
        <end position="80"/>
    </location>
</feature>
<feature type="compositionally biased region" description="Acidic residues" evidence="1">
    <location>
        <begin position="45"/>
        <end position="56"/>
    </location>
</feature>
<dbReference type="OMA" id="STRMEAW"/>
<gene>
    <name evidence="2" type="ORF">DOTSEDRAFT_72695</name>
</gene>
<feature type="compositionally biased region" description="Basic and acidic residues" evidence="1">
    <location>
        <begin position="101"/>
        <end position="116"/>
    </location>
</feature>
<reference evidence="3" key="1">
    <citation type="journal article" date="2012" name="PLoS Genet.">
        <title>The genomes of the fungal plant pathogens Cladosporium fulvum and Dothistroma septosporum reveal adaptation to different hosts and lifestyles but also signatures of common ancestry.</title>
        <authorList>
            <person name="de Wit P.J.G.M."/>
            <person name="van der Burgt A."/>
            <person name="Oekmen B."/>
            <person name="Stergiopoulos I."/>
            <person name="Abd-Elsalam K.A."/>
            <person name="Aerts A.L."/>
            <person name="Bahkali A.H."/>
            <person name="Beenen H.G."/>
            <person name="Chettri P."/>
            <person name="Cox M.P."/>
            <person name="Datema E."/>
            <person name="de Vries R.P."/>
            <person name="Dhillon B."/>
            <person name="Ganley A.R."/>
            <person name="Griffiths S.A."/>
            <person name="Guo Y."/>
            <person name="Hamelin R.C."/>
            <person name="Henrissat B."/>
            <person name="Kabir M.S."/>
            <person name="Jashni M.K."/>
            <person name="Kema G."/>
            <person name="Klaubauf S."/>
            <person name="Lapidus A."/>
            <person name="Levasseur A."/>
            <person name="Lindquist E."/>
            <person name="Mehrabi R."/>
            <person name="Ohm R.A."/>
            <person name="Owen T.J."/>
            <person name="Salamov A."/>
            <person name="Schwelm A."/>
            <person name="Schijlen E."/>
            <person name="Sun H."/>
            <person name="van den Burg H.A."/>
            <person name="van Ham R.C.H.J."/>
            <person name="Zhang S."/>
            <person name="Goodwin S.B."/>
            <person name="Grigoriev I.V."/>
            <person name="Collemare J."/>
            <person name="Bradshaw R.E."/>
        </authorList>
    </citation>
    <scope>NUCLEOTIDE SEQUENCE [LARGE SCALE GENOMIC DNA]</scope>
    <source>
        <strain evidence="3">NZE10 / CBS 128990</strain>
    </source>
</reference>
<organism evidence="2 3">
    <name type="scientific">Dothistroma septosporum (strain NZE10 / CBS 128990)</name>
    <name type="common">Red band needle blight fungus</name>
    <name type="synonym">Mycosphaerella pini</name>
    <dbReference type="NCBI Taxonomy" id="675120"/>
    <lineage>
        <taxon>Eukaryota</taxon>
        <taxon>Fungi</taxon>
        <taxon>Dikarya</taxon>
        <taxon>Ascomycota</taxon>
        <taxon>Pezizomycotina</taxon>
        <taxon>Dothideomycetes</taxon>
        <taxon>Dothideomycetidae</taxon>
        <taxon>Mycosphaerellales</taxon>
        <taxon>Mycosphaerellaceae</taxon>
        <taxon>Dothistroma</taxon>
    </lineage>
</organism>
<evidence type="ECO:0000313" key="3">
    <source>
        <dbReference type="Proteomes" id="UP000016933"/>
    </source>
</evidence>